<dbReference type="EMBL" id="LXKT01000013">
    <property type="protein sequence ID" value="OCJ37793.1"/>
    <property type="molecule type" value="Genomic_DNA"/>
</dbReference>
<keyword evidence="1" id="KW-1133">Transmembrane helix</keyword>
<gene>
    <name evidence="2" type="ORF">A6U91_06200</name>
</gene>
<dbReference type="RefSeq" id="WP_065687869.1">
    <property type="nucleotide sequence ID" value="NZ_LXKT01000013.1"/>
</dbReference>
<evidence type="ECO:0000313" key="3">
    <source>
        <dbReference type="Proteomes" id="UP000093451"/>
    </source>
</evidence>
<organism evidence="2 3">
    <name type="scientific">Agrobacterium tumefaciens</name>
    <dbReference type="NCBI Taxonomy" id="358"/>
    <lineage>
        <taxon>Bacteria</taxon>
        <taxon>Pseudomonadati</taxon>
        <taxon>Pseudomonadota</taxon>
        <taxon>Alphaproteobacteria</taxon>
        <taxon>Hyphomicrobiales</taxon>
        <taxon>Rhizobiaceae</taxon>
        <taxon>Rhizobium/Agrobacterium group</taxon>
        <taxon>Agrobacterium</taxon>
        <taxon>Agrobacterium tumefaciens complex</taxon>
    </lineage>
</organism>
<accession>A0AB36EJZ2</accession>
<proteinExistence type="predicted"/>
<dbReference type="Proteomes" id="UP000093451">
    <property type="component" value="Unassembled WGS sequence"/>
</dbReference>
<evidence type="ECO:0000313" key="2">
    <source>
        <dbReference type="EMBL" id="OCJ37793.1"/>
    </source>
</evidence>
<comment type="caution">
    <text evidence="2">The sequence shown here is derived from an EMBL/GenBank/DDBJ whole genome shotgun (WGS) entry which is preliminary data.</text>
</comment>
<dbReference type="AlphaFoldDB" id="A0AB36EJZ2"/>
<evidence type="ECO:0008006" key="4">
    <source>
        <dbReference type="Google" id="ProtNLM"/>
    </source>
</evidence>
<keyword evidence="1" id="KW-0472">Membrane</keyword>
<protein>
    <recommendedName>
        <fullName evidence="4">Fibronectin type-III domain-containing protein</fullName>
    </recommendedName>
</protein>
<keyword evidence="1" id="KW-0812">Transmembrane</keyword>
<name>A0AB36EJZ2_AGRTU</name>
<sequence length="724" mass="78736">MSFHQRMMLQRYGLGHTTSLYSQVLFDPIFTPIFTAVFGSAGFTIGAATITYASIASAIAVTALTIGIQALMAPKPPKPEDGRVPKIQSIPYRQWGVGRCRLAGAQMLWTAKGSKLFSVQALLGHRIRGINRYWLHDDEVEINAGGTTTEGDRYGSNVQILHRLGNNPETAYGEIVSELGASGVWTHNHRGDGQASIAYIATNAAAKDQNTRFPYGAPQLSVEADLAYVFDYRVSSDPSNAAAWVWSRNSALIMCWHQCFNEFGHKRDFNRAILPLLDMWIEEANICDEDIALAGGGTEKRYECNGFDSTENDPKVGTNAILATCDGWICERGDGALLFTVGKFRESRVATLTDADITGYQIEYDVLPEDEINRLIPKFTYPATGYATSDTDFFEDTSAQLTAGRVLAQEADYQWCQQWRQARRLGKRDWLRVREKIRGNLVVRLSGINAVYARWVRVNALFMLPRLNGQLIENRKSTLSILQGGFSMDFIKHPANIEEWNPATDEGAAPPVPTRLNAEDIETAVINSVVVEASGGSVYLRVRINQPDDGSLTPIVRYRVSDAGGGSPGDWMQKGFPDVQPSGGFITVSTDIVPSDRQLDVQAGYAASNGKNGDFSATEVVTSTSDPVPPGLIDVDSVSTGVGAALFSWTAPNSANYAGAKIYWNTVNDFASASFIGPIEYGGPNASDSAERSISAGTRYGWITSVNRSGVESAPVATGAFTVG</sequence>
<evidence type="ECO:0000256" key="1">
    <source>
        <dbReference type="SAM" id="Phobius"/>
    </source>
</evidence>
<reference evidence="2 3" key="1">
    <citation type="journal article" date="2016" name="PeerJ">
        <title>Gall-ID: tools for genotyping gall-causing phytopathogenic bacteria.</title>
        <authorList>
            <person name="Davis E.W.II."/>
            <person name="Weisberg A.J."/>
            <person name="Tabima J.F."/>
            <person name="Grunwald N.J."/>
            <person name="Chang J.H."/>
        </authorList>
    </citation>
    <scope>NUCLEOTIDE SEQUENCE [LARGE SCALE GENOMIC DNA]</scope>
    <source>
        <strain evidence="2 3">N2/73</strain>
    </source>
</reference>
<feature type="transmembrane region" description="Helical" evidence="1">
    <location>
        <begin position="49"/>
        <end position="73"/>
    </location>
</feature>
<feature type="transmembrane region" description="Helical" evidence="1">
    <location>
        <begin position="20"/>
        <end position="43"/>
    </location>
</feature>